<accession>A0A9Q0BII6</accession>
<dbReference type="EMBL" id="JAGIXG020000001">
    <property type="protein sequence ID" value="KAI6785659.1"/>
    <property type="molecule type" value="Genomic_DNA"/>
</dbReference>
<dbReference type="AlphaFoldDB" id="A0A9Q0BII6"/>
<evidence type="ECO:0000256" key="1">
    <source>
        <dbReference type="ARBA" id="ARBA00022707"/>
    </source>
</evidence>
<protein>
    <submittedName>
        <fullName evidence="5">Uncharacterized protein</fullName>
    </submittedName>
</protein>
<reference evidence="5" key="1">
    <citation type="journal article" date="2021" name="J Fungi (Basel)">
        <title>Genomic and Metabolomic Analyses of the Marine Fungus Emericellopsis cladophorae: Insights into Saltwater Adaptability Mechanisms and Its Biosynthetic Potential.</title>
        <authorList>
            <person name="Goncalves M.F.M."/>
            <person name="Hilario S."/>
            <person name="Van de Peer Y."/>
            <person name="Esteves A.C."/>
            <person name="Alves A."/>
        </authorList>
    </citation>
    <scope>NUCLEOTIDE SEQUENCE</scope>
    <source>
        <strain evidence="5">MUM 19.33</strain>
    </source>
</reference>
<dbReference type="OrthoDB" id="5415072at2759"/>
<dbReference type="GeneID" id="75832476"/>
<dbReference type="Proteomes" id="UP001055219">
    <property type="component" value="Unassembled WGS sequence"/>
</dbReference>
<feature type="compositionally biased region" description="Basic and acidic residues" evidence="4">
    <location>
        <begin position="98"/>
        <end position="122"/>
    </location>
</feature>
<dbReference type="Pfam" id="PF15811">
    <property type="entry name" value="SVIP"/>
    <property type="match status" value="1"/>
</dbReference>
<feature type="region of interest" description="Disordered" evidence="4">
    <location>
        <begin position="1"/>
        <end position="131"/>
    </location>
</feature>
<dbReference type="RefSeq" id="XP_051366515.1">
    <property type="nucleotide sequence ID" value="XM_051502603.1"/>
</dbReference>
<gene>
    <name evidence="5" type="ORF">J7T54_005993</name>
</gene>
<evidence type="ECO:0000313" key="5">
    <source>
        <dbReference type="EMBL" id="KAI6785659.1"/>
    </source>
</evidence>
<evidence type="ECO:0000256" key="2">
    <source>
        <dbReference type="ARBA" id="ARBA00023139"/>
    </source>
</evidence>
<proteinExistence type="predicted"/>
<dbReference type="InterPro" id="IPR031632">
    <property type="entry name" value="SVIP"/>
</dbReference>
<evidence type="ECO:0000313" key="6">
    <source>
        <dbReference type="Proteomes" id="UP001055219"/>
    </source>
</evidence>
<keyword evidence="1" id="KW-0519">Myristate</keyword>
<evidence type="ECO:0000256" key="4">
    <source>
        <dbReference type="SAM" id="MobiDB-lite"/>
    </source>
</evidence>
<reference evidence="5" key="2">
    <citation type="submission" date="2022-07" db="EMBL/GenBank/DDBJ databases">
        <authorList>
            <person name="Goncalves M.F.M."/>
            <person name="Hilario S."/>
            <person name="Van De Peer Y."/>
            <person name="Esteves A.C."/>
            <person name="Alves A."/>
        </authorList>
    </citation>
    <scope>NUCLEOTIDE SEQUENCE</scope>
    <source>
        <strain evidence="5">MUM 19.33</strain>
    </source>
</reference>
<sequence>MGNICGKEKSDNFTSPGRTVGTAPPQNAAPKASVPKKTAKVAGPGRTLGGSVGSGSTPSTGEQQQQTPDEARRRAAEAAEARAVGASRGGKLQAQLDAQKKQSRSDALKEASKQELARREADDATQAKNWD</sequence>
<feature type="compositionally biased region" description="Basic and acidic residues" evidence="4">
    <location>
        <begin position="1"/>
        <end position="11"/>
    </location>
</feature>
<name>A0A9Q0BII6_9HYPO</name>
<keyword evidence="6" id="KW-1185">Reference proteome</keyword>
<evidence type="ECO:0000256" key="3">
    <source>
        <dbReference type="ARBA" id="ARBA00023288"/>
    </source>
</evidence>
<feature type="compositionally biased region" description="Basic and acidic residues" evidence="4">
    <location>
        <begin position="69"/>
        <end position="80"/>
    </location>
</feature>
<keyword evidence="2" id="KW-0564">Palmitate</keyword>
<comment type="caution">
    <text evidence="5">The sequence shown here is derived from an EMBL/GenBank/DDBJ whole genome shotgun (WGS) entry which is preliminary data.</text>
</comment>
<organism evidence="5 6">
    <name type="scientific">Emericellopsis cladophorae</name>
    <dbReference type="NCBI Taxonomy" id="2686198"/>
    <lineage>
        <taxon>Eukaryota</taxon>
        <taxon>Fungi</taxon>
        <taxon>Dikarya</taxon>
        <taxon>Ascomycota</taxon>
        <taxon>Pezizomycotina</taxon>
        <taxon>Sordariomycetes</taxon>
        <taxon>Hypocreomycetidae</taxon>
        <taxon>Hypocreales</taxon>
        <taxon>Bionectriaceae</taxon>
        <taxon>Emericellopsis</taxon>
    </lineage>
</organism>
<keyword evidence="3" id="KW-0449">Lipoprotein</keyword>